<evidence type="ECO:0000313" key="3">
    <source>
        <dbReference type="Proteomes" id="UP000219356"/>
    </source>
</evidence>
<name>A0A285NPB8_9BACI</name>
<gene>
    <name evidence="2" type="ORF">SAMN05421503_2007</name>
</gene>
<reference evidence="3" key="1">
    <citation type="submission" date="2017-09" db="EMBL/GenBank/DDBJ databases">
        <authorList>
            <person name="Varghese N."/>
            <person name="Submissions S."/>
        </authorList>
    </citation>
    <scope>NUCLEOTIDE SEQUENCE [LARGE SCALE GENOMIC DNA]</scope>
    <source>
        <strain evidence="3">CGMCC 1.8913</strain>
    </source>
</reference>
<evidence type="ECO:0000313" key="2">
    <source>
        <dbReference type="EMBL" id="SNZ11305.1"/>
    </source>
</evidence>
<feature type="region of interest" description="Disordered" evidence="1">
    <location>
        <begin position="1"/>
        <end position="61"/>
    </location>
</feature>
<accession>A0A285NPB8</accession>
<sequence>MQGQPGQQPMQGDWNMQGMQPGQQPMQGGWNMQGMQPGQQPMQGGWNMQGQQAVPPQHMALPYPNAPIRSCCGPAIPFPEGPQFAQPDYQNPYGVEPARNDFYEPSPAQDLPGDEQENK</sequence>
<keyword evidence="3" id="KW-1185">Reference proteome</keyword>
<dbReference type="Proteomes" id="UP000219356">
    <property type="component" value="Unassembled WGS sequence"/>
</dbReference>
<feature type="region of interest" description="Disordered" evidence="1">
    <location>
        <begin position="82"/>
        <end position="119"/>
    </location>
</feature>
<organism evidence="2 3">
    <name type="scientific">Terribacillus aidingensis</name>
    <dbReference type="NCBI Taxonomy" id="586416"/>
    <lineage>
        <taxon>Bacteria</taxon>
        <taxon>Bacillati</taxon>
        <taxon>Bacillota</taxon>
        <taxon>Bacilli</taxon>
        <taxon>Bacillales</taxon>
        <taxon>Bacillaceae</taxon>
        <taxon>Terribacillus</taxon>
    </lineage>
</organism>
<dbReference type="EMBL" id="OBEK01000002">
    <property type="protein sequence ID" value="SNZ11305.1"/>
    <property type="molecule type" value="Genomic_DNA"/>
</dbReference>
<evidence type="ECO:0000256" key="1">
    <source>
        <dbReference type="SAM" id="MobiDB-lite"/>
    </source>
</evidence>
<dbReference type="AlphaFoldDB" id="A0A285NPB8"/>
<proteinExistence type="predicted"/>
<feature type="compositionally biased region" description="Low complexity" evidence="1">
    <location>
        <begin position="1"/>
        <end position="52"/>
    </location>
</feature>
<protein>
    <submittedName>
        <fullName evidence="2">Morphogenetic protein associated with SpoVID</fullName>
    </submittedName>
</protein>